<reference evidence="7 8" key="1">
    <citation type="submission" date="2023-10" db="EMBL/GenBank/DDBJ databases">
        <title>Niallia locisalis sp.nov. isolated from a salt pond sample.</title>
        <authorList>
            <person name="Li X.-J."/>
            <person name="Dong L."/>
        </authorList>
    </citation>
    <scope>NUCLEOTIDE SEQUENCE [LARGE SCALE GENOMIC DNA]</scope>
    <source>
        <strain evidence="7 8">DSM 29761</strain>
    </source>
</reference>
<name>A0ABZ2CEU4_9BACI</name>
<dbReference type="InterPro" id="IPR013324">
    <property type="entry name" value="RNA_pol_sigma_r3/r4-like"/>
</dbReference>
<dbReference type="InterPro" id="IPR039425">
    <property type="entry name" value="RNA_pol_sigma-70-like"/>
</dbReference>
<dbReference type="PANTHER" id="PTHR43133">
    <property type="entry name" value="RNA POLYMERASE ECF-TYPE SIGMA FACTO"/>
    <property type="match status" value="1"/>
</dbReference>
<sequence>MVNPMLTQPVSDYVREIEFEEIVRDYGLRVFRYLYSIVGQRELAEDLYQEVLLSAYLGFSSLQDKAKAKSWLCKIAMNKCRDYWRKEMSAKTFWEEKVYIYCKYSFHQPPVPEERLLRKYTKEVLVKAVRELPERYREPLFLFYFGGQSLAEISDFTKLPLSTVKTRMKRAKDQLRSKVDQLI</sequence>
<dbReference type="InterPro" id="IPR013325">
    <property type="entry name" value="RNA_pol_sigma_r2"/>
</dbReference>
<dbReference type="Pfam" id="PF04542">
    <property type="entry name" value="Sigma70_r2"/>
    <property type="match status" value="1"/>
</dbReference>
<dbReference type="Proteomes" id="UP001357223">
    <property type="component" value="Chromosome"/>
</dbReference>
<dbReference type="NCBIfam" id="TIGR02937">
    <property type="entry name" value="sigma70-ECF"/>
    <property type="match status" value="1"/>
</dbReference>
<accession>A0ABZ2CEU4</accession>
<evidence type="ECO:0000256" key="3">
    <source>
        <dbReference type="ARBA" id="ARBA00023082"/>
    </source>
</evidence>
<feature type="domain" description="RNA polymerase sigma factor 70 region 4 type 2" evidence="6">
    <location>
        <begin position="124"/>
        <end position="175"/>
    </location>
</feature>
<evidence type="ECO:0000259" key="5">
    <source>
        <dbReference type="Pfam" id="PF04542"/>
    </source>
</evidence>
<dbReference type="Gene3D" id="1.10.1740.10">
    <property type="match status" value="1"/>
</dbReference>
<dbReference type="SUPFAM" id="SSF88659">
    <property type="entry name" value="Sigma3 and sigma4 domains of RNA polymerase sigma factors"/>
    <property type="match status" value="1"/>
</dbReference>
<dbReference type="InterPro" id="IPR014284">
    <property type="entry name" value="RNA_pol_sigma-70_dom"/>
</dbReference>
<dbReference type="Gene3D" id="1.10.10.10">
    <property type="entry name" value="Winged helix-like DNA-binding domain superfamily/Winged helix DNA-binding domain"/>
    <property type="match status" value="1"/>
</dbReference>
<evidence type="ECO:0000256" key="4">
    <source>
        <dbReference type="ARBA" id="ARBA00023163"/>
    </source>
</evidence>
<gene>
    <name evidence="7" type="ORF">R4Z09_04635</name>
</gene>
<dbReference type="EMBL" id="CP137640">
    <property type="protein sequence ID" value="WVX82292.1"/>
    <property type="molecule type" value="Genomic_DNA"/>
</dbReference>
<organism evidence="7 8">
    <name type="scientific">Niallia oryzisoli</name>
    <dbReference type="NCBI Taxonomy" id="1737571"/>
    <lineage>
        <taxon>Bacteria</taxon>
        <taxon>Bacillati</taxon>
        <taxon>Bacillota</taxon>
        <taxon>Bacilli</taxon>
        <taxon>Bacillales</taxon>
        <taxon>Bacillaceae</taxon>
        <taxon>Niallia</taxon>
    </lineage>
</organism>
<dbReference type="InterPro" id="IPR007627">
    <property type="entry name" value="RNA_pol_sigma70_r2"/>
</dbReference>
<evidence type="ECO:0000256" key="2">
    <source>
        <dbReference type="ARBA" id="ARBA00023015"/>
    </source>
</evidence>
<dbReference type="Pfam" id="PF08281">
    <property type="entry name" value="Sigma70_r4_2"/>
    <property type="match status" value="1"/>
</dbReference>
<proteinExistence type="inferred from homology"/>
<evidence type="ECO:0000256" key="1">
    <source>
        <dbReference type="ARBA" id="ARBA00010641"/>
    </source>
</evidence>
<evidence type="ECO:0000259" key="6">
    <source>
        <dbReference type="Pfam" id="PF08281"/>
    </source>
</evidence>
<keyword evidence="8" id="KW-1185">Reference proteome</keyword>
<dbReference type="RefSeq" id="WP_338451195.1">
    <property type="nucleotide sequence ID" value="NZ_CP137640.1"/>
</dbReference>
<feature type="domain" description="RNA polymerase sigma-70 region 2" evidence="5">
    <location>
        <begin position="23"/>
        <end position="87"/>
    </location>
</feature>
<dbReference type="InterPro" id="IPR036388">
    <property type="entry name" value="WH-like_DNA-bd_sf"/>
</dbReference>
<keyword evidence="2" id="KW-0805">Transcription regulation</keyword>
<dbReference type="InterPro" id="IPR013249">
    <property type="entry name" value="RNA_pol_sigma70_r4_t2"/>
</dbReference>
<dbReference type="SUPFAM" id="SSF88946">
    <property type="entry name" value="Sigma2 domain of RNA polymerase sigma factors"/>
    <property type="match status" value="1"/>
</dbReference>
<comment type="similarity">
    <text evidence="1">Belongs to the sigma-70 factor family. ECF subfamily.</text>
</comment>
<protein>
    <submittedName>
        <fullName evidence="7">RNA polymerase sigma factor</fullName>
    </submittedName>
</protein>
<evidence type="ECO:0000313" key="7">
    <source>
        <dbReference type="EMBL" id="WVX82292.1"/>
    </source>
</evidence>
<keyword evidence="3" id="KW-0731">Sigma factor</keyword>
<evidence type="ECO:0000313" key="8">
    <source>
        <dbReference type="Proteomes" id="UP001357223"/>
    </source>
</evidence>
<dbReference type="PANTHER" id="PTHR43133:SF60">
    <property type="entry name" value="RNA POLYMERASE SIGMA FACTOR SIGV"/>
    <property type="match status" value="1"/>
</dbReference>
<dbReference type="CDD" id="cd06171">
    <property type="entry name" value="Sigma70_r4"/>
    <property type="match status" value="1"/>
</dbReference>
<keyword evidence="4" id="KW-0804">Transcription</keyword>